<proteinExistence type="inferred from homology"/>
<dbReference type="InterPro" id="IPR050553">
    <property type="entry name" value="Thioredoxin_ResA/DsbE_sf"/>
</dbReference>
<dbReference type="EMBL" id="LICA01000265">
    <property type="protein sequence ID" value="KRO93360.1"/>
    <property type="molecule type" value="Genomic_DNA"/>
</dbReference>
<keyword evidence="3" id="KW-0201">Cytochrome c-type biogenesis</keyword>
<name>A0A0R2U8H6_9GAMM</name>
<protein>
    <submittedName>
        <fullName evidence="7">Thiol:disulfide interchange protein</fullName>
    </submittedName>
</protein>
<sequence>MNRIALFLPLALFAVLTVVLLLGLDKDPAELPSALVGEPFPIFSLPSLHDANQMLAEQDILGDVVLVNVWATWCFACRIEHAMLNQLAEQGVKVIGLNYKDNREAAIDWLRKRGDPYAFSIFDERGGLGIDLGVYGAPETYLLDATGTIRHRRVGVVDDRVWNSEFRDLYAQLVSNKR</sequence>
<evidence type="ECO:0000256" key="4">
    <source>
        <dbReference type="ARBA" id="ARBA00023157"/>
    </source>
</evidence>
<evidence type="ECO:0000256" key="2">
    <source>
        <dbReference type="ARBA" id="ARBA00007758"/>
    </source>
</evidence>
<dbReference type="PANTHER" id="PTHR42852:SF6">
    <property type="entry name" value="THIOL:DISULFIDE INTERCHANGE PROTEIN DSBE"/>
    <property type="match status" value="1"/>
</dbReference>
<dbReference type="InterPro" id="IPR013740">
    <property type="entry name" value="Redoxin"/>
</dbReference>
<feature type="domain" description="Thioredoxin" evidence="6">
    <location>
        <begin position="34"/>
        <end position="175"/>
    </location>
</feature>
<organism evidence="7 8">
    <name type="scientific">SAR92 bacterium BACL26 MAG-121220-bin70</name>
    <dbReference type="NCBI Taxonomy" id="1655626"/>
    <lineage>
        <taxon>Bacteria</taxon>
        <taxon>Pseudomonadati</taxon>
        <taxon>Pseudomonadota</taxon>
        <taxon>Gammaproteobacteria</taxon>
        <taxon>Cellvibrionales</taxon>
        <taxon>Porticoccaceae</taxon>
        <taxon>SAR92 clade</taxon>
    </lineage>
</organism>
<dbReference type="InterPro" id="IPR036249">
    <property type="entry name" value="Thioredoxin-like_sf"/>
</dbReference>
<evidence type="ECO:0000256" key="5">
    <source>
        <dbReference type="ARBA" id="ARBA00023284"/>
    </source>
</evidence>
<keyword evidence="4" id="KW-1015">Disulfide bond</keyword>
<comment type="similarity">
    <text evidence="2">Belongs to the thioredoxin family. DsbE subfamily.</text>
</comment>
<dbReference type="Gene3D" id="3.40.30.10">
    <property type="entry name" value="Glutaredoxin"/>
    <property type="match status" value="1"/>
</dbReference>
<evidence type="ECO:0000256" key="3">
    <source>
        <dbReference type="ARBA" id="ARBA00022748"/>
    </source>
</evidence>
<reference evidence="7 8" key="1">
    <citation type="submission" date="2015-10" db="EMBL/GenBank/DDBJ databases">
        <title>Metagenome-Assembled Genomes uncover a global brackish microbiome.</title>
        <authorList>
            <person name="Hugerth L.W."/>
            <person name="Larsson J."/>
            <person name="Alneberg J."/>
            <person name="Lindh M.V."/>
            <person name="Legrand C."/>
            <person name="Pinhassi J."/>
            <person name="Andersson A.F."/>
        </authorList>
    </citation>
    <scope>NUCLEOTIDE SEQUENCE [LARGE SCALE GENOMIC DNA]</scope>
    <source>
        <strain evidence="7">BACL26 MAG-121220-bin70</strain>
    </source>
</reference>
<evidence type="ECO:0000256" key="1">
    <source>
        <dbReference type="ARBA" id="ARBA00004383"/>
    </source>
</evidence>
<comment type="subcellular location">
    <subcellularLocation>
        <location evidence="1">Cell inner membrane</location>
        <topology evidence="1">Single-pass membrane protein</topology>
        <orientation evidence="1">Periplasmic side</orientation>
    </subcellularLocation>
</comment>
<dbReference type="GO" id="GO:0005886">
    <property type="term" value="C:plasma membrane"/>
    <property type="evidence" value="ECO:0007669"/>
    <property type="project" value="UniProtKB-SubCell"/>
</dbReference>
<keyword evidence="5" id="KW-0676">Redox-active center</keyword>
<dbReference type="InterPro" id="IPR004799">
    <property type="entry name" value="Periplasmic_diS_OxRdtase_DsbE"/>
</dbReference>
<comment type="caution">
    <text evidence="7">The sequence shown here is derived from an EMBL/GenBank/DDBJ whole genome shotgun (WGS) entry which is preliminary data.</text>
</comment>
<evidence type="ECO:0000313" key="7">
    <source>
        <dbReference type="EMBL" id="KRO93360.1"/>
    </source>
</evidence>
<dbReference type="PROSITE" id="PS51352">
    <property type="entry name" value="THIOREDOXIN_2"/>
    <property type="match status" value="1"/>
</dbReference>
<dbReference type="SUPFAM" id="SSF52833">
    <property type="entry name" value="Thioredoxin-like"/>
    <property type="match status" value="1"/>
</dbReference>
<gene>
    <name evidence="7" type="ORF">ABS24_02475</name>
</gene>
<dbReference type="Proteomes" id="UP000051213">
    <property type="component" value="Unassembled WGS sequence"/>
</dbReference>
<dbReference type="Pfam" id="PF08534">
    <property type="entry name" value="Redoxin"/>
    <property type="match status" value="1"/>
</dbReference>
<dbReference type="GO" id="GO:0015036">
    <property type="term" value="F:disulfide oxidoreductase activity"/>
    <property type="evidence" value="ECO:0007669"/>
    <property type="project" value="InterPro"/>
</dbReference>
<dbReference type="GO" id="GO:0017004">
    <property type="term" value="P:cytochrome complex assembly"/>
    <property type="evidence" value="ECO:0007669"/>
    <property type="project" value="UniProtKB-KW"/>
</dbReference>
<accession>A0A0R2U8H6</accession>
<dbReference type="NCBIfam" id="TIGR00385">
    <property type="entry name" value="dsbE"/>
    <property type="match status" value="1"/>
</dbReference>
<evidence type="ECO:0000313" key="8">
    <source>
        <dbReference type="Proteomes" id="UP000051213"/>
    </source>
</evidence>
<dbReference type="AlphaFoldDB" id="A0A0R2U8H6"/>
<dbReference type="InterPro" id="IPR013766">
    <property type="entry name" value="Thioredoxin_domain"/>
</dbReference>
<dbReference type="GO" id="GO:0030288">
    <property type="term" value="C:outer membrane-bounded periplasmic space"/>
    <property type="evidence" value="ECO:0007669"/>
    <property type="project" value="InterPro"/>
</dbReference>
<dbReference type="CDD" id="cd03010">
    <property type="entry name" value="TlpA_like_DsbE"/>
    <property type="match status" value="1"/>
</dbReference>
<evidence type="ECO:0000259" key="6">
    <source>
        <dbReference type="PROSITE" id="PS51352"/>
    </source>
</evidence>
<dbReference type="PANTHER" id="PTHR42852">
    <property type="entry name" value="THIOL:DISULFIDE INTERCHANGE PROTEIN DSBE"/>
    <property type="match status" value="1"/>
</dbReference>